<keyword evidence="2" id="KW-1185">Reference proteome</keyword>
<dbReference type="AlphaFoldDB" id="A0A371FZH8"/>
<accession>A0A371FZH8</accession>
<evidence type="ECO:0000313" key="2">
    <source>
        <dbReference type="Proteomes" id="UP000257109"/>
    </source>
</evidence>
<sequence>MSVNILLRKGGPLSINEINSLNVVDLYEKWEMSNHLFVMFIKTKIFVGIQDSIDQHKKVRNHIHVIDKEFTTSDKSFVNTLIMQFSFMTHTRIRGMCDHIMCIRDAVTQLNGLEVVMLESFLIHYILCILSH</sequence>
<comment type="caution">
    <text evidence="1">The sequence shown here is derived from an EMBL/GenBank/DDBJ whole genome shotgun (WGS) entry which is preliminary data.</text>
</comment>
<evidence type="ECO:0000313" key="1">
    <source>
        <dbReference type="EMBL" id="RDX83681.1"/>
    </source>
</evidence>
<proteinExistence type="predicted"/>
<dbReference type="Proteomes" id="UP000257109">
    <property type="component" value="Unassembled WGS sequence"/>
</dbReference>
<organism evidence="1 2">
    <name type="scientific">Mucuna pruriens</name>
    <name type="common">Velvet bean</name>
    <name type="synonym">Dolichos pruriens</name>
    <dbReference type="NCBI Taxonomy" id="157652"/>
    <lineage>
        <taxon>Eukaryota</taxon>
        <taxon>Viridiplantae</taxon>
        <taxon>Streptophyta</taxon>
        <taxon>Embryophyta</taxon>
        <taxon>Tracheophyta</taxon>
        <taxon>Spermatophyta</taxon>
        <taxon>Magnoliopsida</taxon>
        <taxon>eudicotyledons</taxon>
        <taxon>Gunneridae</taxon>
        <taxon>Pentapetalae</taxon>
        <taxon>rosids</taxon>
        <taxon>fabids</taxon>
        <taxon>Fabales</taxon>
        <taxon>Fabaceae</taxon>
        <taxon>Papilionoideae</taxon>
        <taxon>50 kb inversion clade</taxon>
        <taxon>NPAAA clade</taxon>
        <taxon>indigoferoid/millettioid clade</taxon>
        <taxon>Phaseoleae</taxon>
        <taxon>Mucuna</taxon>
    </lineage>
</organism>
<name>A0A371FZH8_MUCPR</name>
<gene>
    <name evidence="1" type="ORF">CR513_35371</name>
</gene>
<reference evidence="1" key="1">
    <citation type="submission" date="2018-05" db="EMBL/GenBank/DDBJ databases">
        <title>Draft genome of Mucuna pruriens seed.</title>
        <authorList>
            <person name="Nnadi N.E."/>
            <person name="Vos R."/>
            <person name="Hasami M.H."/>
            <person name="Devisetty U.K."/>
            <person name="Aguiy J.C."/>
        </authorList>
    </citation>
    <scope>NUCLEOTIDE SEQUENCE [LARGE SCALE GENOMIC DNA]</scope>
    <source>
        <strain evidence="1">JCA_2017</strain>
    </source>
</reference>
<protein>
    <submittedName>
        <fullName evidence="1">Uncharacterized protein</fullName>
    </submittedName>
</protein>
<dbReference type="OrthoDB" id="1929566at2759"/>
<dbReference type="EMBL" id="QJKJ01007283">
    <property type="protein sequence ID" value="RDX83681.1"/>
    <property type="molecule type" value="Genomic_DNA"/>
</dbReference>
<feature type="non-terminal residue" evidence="1">
    <location>
        <position position="1"/>
    </location>
</feature>